<dbReference type="Gene3D" id="2.130.10.130">
    <property type="entry name" value="Integrin alpha, N-terminal"/>
    <property type="match status" value="2"/>
</dbReference>
<dbReference type="PANTHER" id="PTHR16026">
    <property type="entry name" value="CARTILAGE ACIDIC PROTEIN 1"/>
    <property type="match status" value="1"/>
</dbReference>
<dbReference type="Pfam" id="PF13432">
    <property type="entry name" value="TPR_16"/>
    <property type="match status" value="1"/>
</dbReference>
<proteinExistence type="predicted"/>
<accession>A0A5C6ASD5</accession>
<dbReference type="PROSITE" id="PS51257">
    <property type="entry name" value="PROKAR_LIPOPROTEIN"/>
    <property type="match status" value="1"/>
</dbReference>
<dbReference type="SUPFAM" id="SSF69318">
    <property type="entry name" value="Integrin alpha N-terminal domain"/>
    <property type="match status" value="1"/>
</dbReference>
<evidence type="ECO:0000259" key="2">
    <source>
        <dbReference type="Pfam" id="PF07593"/>
    </source>
</evidence>
<dbReference type="PANTHER" id="PTHR16026:SF0">
    <property type="entry name" value="CARTILAGE ACIDIC PROTEIN 1"/>
    <property type="match status" value="1"/>
</dbReference>
<feature type="domain" description="ASPIC/UnbV" evidence="2">
    <location>
        <begin position="928"/>
        <end position="991"/>
    </location>
</feature>
<dbReference type="InterPro" id="IPR013517">
    <property type="entry name" value="FG-GAP"/>
</dbReference>
<dbReference type="Gene3D" id="1.25.40.10">
    <property type="entry name" value="Tetratricopeptide repeat domain"/>
    <property type="match status" value="2"/>
</dbReference>
<dbReference type="OrthoDB" id="219616at2"/>
<dbReference type="EMBL" id="SJPM01000002">
    <property type="protein sequence ID" value="TWU01892.1"/>
    <property type="molecule type" value="Genomic_DNA"/>
</dbReference>
<dbReference type="Proteomes" id="UP000316213">
    <property type="component" value="Unassembled WGS sequence"/>
</dbReference>
<dbReference type="SUPFAM" id="SSF48452">
    <property type="entry name" value="TPR-like"/>
    <property type="match status" value="2"/>
</dbReference>
<comment type="caution">
    <text evidence="3">The sequence shown here is derived from an EMBL/GenBank/DDBJ whole genome shotgun (WGS) entry which is preliminary data.</text>
</comment>
<keyword evidence="1" id="KW-0732">Signal</keyword>
<dbReference type="InterPro" id="IPR028994">
    <property type="entry name" value="Integrin_alpha_N"/>
</dbReference>
<protein>
    <submittedName>
        <fullName evidence="3">ASPIC and UnbV</fullName>
    </submittedName>
</protein>
<sequence length="1006" mass="109253">MSISARPSKSAVVGLCSNGWFALAVTVSIGCQDGSERLVVSQEERPTPSLERLSLAVEKGDWESAQSLAHLVLLQHHDDPDALQMVAKAAHGNGDLDVAADLMQDACLADSYADPELAKLAVASLLQAGRIFDSIELLERAVEAQPEASRLRRMLYQMCWAVEDRTRAQPHGRYLIRSRHFDFDLLLELSANEQRDENAESLTEMVRRHPQDKRPLIAEARVRFDRGDFDTAAELLFELLRTHPSHAPAIALLSRVLVDSGRHSEFVELVSSAPTETEMHPFFWLAKGDWFAGKGLTAHAARAYWEATLRGPELRLPWLRLLTSLKQIGQPASGLDPSQVDAIDQRVKLLTMFSQTRAEFVKSGTKSPRLAIKIAKMLHELGRPWEAEAWASIAILLSSDEDLQDVRQARLSIMKSLSRTTPWQTTASHIELEINLVHLPLPDIGQNHRSDLAFKGAAVSTACSSVPISFVNEAEARALVFFGKTGSQLHKPGVGFYQTLGCGGGTIDFDRDGWSDLYLAAAGGTPPTRDSQSSSLWRNQDGVFQSVTLESYATDAGFGQGVAVGDVNEDGFADLLLMNYGPNSLMVNNGDGTFSNATESLGVTNFELEWSSSGAIADINVDGLADLTILNYGAGLEPVTRRCLHPTTKIPRACSPLVFPGVADRFLFNTGSSMGGSVTFVDRTSQCSAPSIVGRGLGLIVGSFEANVRLGIFVANDMNSNHYWSKPSDGELLLDETGIMRGLGSDDRAPAQGSMGIAAADLDRDGDLDLYVTNFQGESNTYHEQVGGRIFRDQTNSLQLAQPTIPLVGFGTQAIDFDNDGTLELIVLNGHVDDFPGDASSSYAQPIQVFQRQSNGVFSSITESIGGEYASQVHVGRALWTIDANRDGRTDFVATHQTEPVALLINQTENSGNWISLKLAGRSCSRDAIGSRVALQCGDWVATGFVTAGDGYLCSNEQILHFGLADQGACRLEVTWPDGSVDLIDGLDVNHCWLLTQGSSQAFELR</sequence>
<dbReference type="Pfam" id="PF07593">
    <property type="entry name" value="UnbV_ASPIC"/>
    <property type="match status" value="1"/>
</dbReference>
<evidence type="ECO:0000313" key="3">
    <source>
        <dbReference type="EMBL" id="TWU01892.1"/>
    </source>
</evidence>
<dbReference type="InterPro" id="IPR011519">
    <property type="entry name" value="UnbV_ASPIC"/>
</dbReference>
<reference evidence="3 4" key="1">
    <citation type="submission" date="2019-02" db="EMBL/GenBank/DDBJ databases">
        <title>Deep-cultivation of Planctomycetes and their phenomic and genomic characterization uncovers novel biology.</title>
        <authorList>
            <person name="Wiegand S."/>
            <person name="Jogler M."/>
            <person name="Boedeker C."/>
            <person name="Pinto D."/>
            <person name="Vollmers J."/>
            <person name="Rivas-Marin E."/>
            <person name="Kohn T."/>
            <person name="Peeters S.H."/>
            <person name="Heuer A."/>
            <person name="Rast P."/>
            <person name="Oberbeckmann S."/>
            <person name="Bunk B."/>
            <person name="Jeske O."/>
            <person name="Meyerdierks A."/>
            <person name="Storesund J.E."/>
            <person name="Kallscheuer N."/>
            <person name="Luecker S."/>
            <person name="Lage O.M."/>
            <person name="Pohl T."/>
            <person name="Merkel B.J."/>
            <person name="Hornburger P."/>
            <person name="Mueller R.-W."/>
            <person name="Bruemmer F."/>
            <person name="Labrenz M."/>
            <person name="Spormann A.M."/>
            <person name="Op Den Camp H."/>
            <person name="Overmann J."/>
            <person name="Amann R."/>
            <person name="Jetten M.S.M."/>
            <person name="Mascher T."/>
            <person name="Medema M.H."/>
            <person name="Devos D.P."/>
            <person name="Kaster A.-K."/>
            <person name="Ovreas L."/>
            <person name="Rohde M."/>
            <person name="Galperin M.Y."/>
            <person name="Jogler C."/>
        </authorList>
    </citation>
    <scope>NUCLEOTIDE SEQUENCE [LARGE SCALE GENOMIC DNA]</scope>
    <source>
        <strain evidence="3 4">Pla100</strain>
    </source>
</reference>
<dbReference type="AlphaFoldDB" id="A0A5C6ASD5"/>
<organism evidence="3 4">
    <name type="scientific">Neorhodopirellula pilleata</name>
    <dbReference type="NCBI Taxonomy" id="2714738"/>
    <lineage>
        <taxon>Bacteria</taxon>
        <taxon>Pseudomonadati</taxon>
        <taxon>Planctomycetota</taxon>
        <taxon>Planctomycetia</taxon>
        <taxon>Pirellulales</taxon>
        <taxon>Pirellulaceae</taxon>
        <taxon>Neorhodopirellula</taxon>
    </lineage>
</organism>
<dbReference type="InterPro" id="IPR027039">
    <property type="entry name" value="Crtac1"/>
</dbReference>
<keyword evidence="4" id="KW-1185">Reference proteome</keyword>
<evidence type="ECO:0000256" key="1">
    <source>
        <dbReference type="ARBA" id="ARBA00022729"/>
    </source>
</evidence>
<dbReference type="Pfam" id="PF13517">
    <property type="entry name" value="FG-GAP_3"/>
    <property type="match status" value="1"/>
</dbReference>
<gene>
    <name evidence="3" type="ORF">Pla100_16280</name>
</gene>
<dbReference type="InterPro" id="IPR011990">
    <property type="entry name" value="TPR-like_helical_dom_sf"/>
</dbReference>
<name>A0A5C6ASD5_9BACT</name>
<evidence type="ECO:0000313" key="4">
    <source>
        <dbReference type="Proteomes" id="UP000316213"/>
    </source>
</evidence>